<evidence type="ECO:0000313" key="2">
    <source>
        <dbReference type="EMBL" id="OQB72667.1"/>
    </source>
</evidence>
<dbReference type="InterPro" id="IPR029062">
    <property type="entry name" value="Class_I_gatase-like"/>
</dbReference>
<accession>A0A1V6C6Y8</accession>
<dbReference type="AlphaFoldDB" id="A0A1V6C6Y8"/>
<dbReference type="Gene3D" id="3.40.50.880">
    <property type="match status" value="1"/>
</dbReference>
<organism evidence="2">
    <name type="scientific">candidate division TA06 bacterium ADurb.Bin131</name>
    <dbReference type="NCBI Taxonomy" id="1852827"/>
    <lineage>
        <taxon>Bacteria</taxon>
        <taxon>Bacteria division TA06</taxon>
    </lineage>
</organism>
<evidence type="ECO:0000256" key="1">
    <source>
        <dbReference type="SAM" id="SignalP"/>
    </source>
</evidence>
<comment type="caution">
    <text evidence="2">The sequence shown here is derived from an EMBL/GenBank/DDBJ whole genome shotgun (WGS) entry which is preliminary data.</text>
</comment>
<gene>
    <name evidence="2" type="ORF">BWX89_01254</name>
</gene>
<reference evidence="2" key="1">
    <citation type="submission" date="2017-02" db="EMBL/GenBank/DDBJ databases">
        <title>Delving into the versatile metabolic prowess of the omnipresent phylum Bacteroidetes.</title>
        <authorList>
            <person name="Nobu M.K."/>
            <person name="Mei R."/>
            <person name="Narihiro T."/>
            <person name="Kuroda K."/>
            <person name="Liu W.-T."/>
        </authorList>
    </citation>
    <scope>NUCLEOTIDE SEQUENCE</scope>
    <source>
        <strain evidence="2">ADurb.Bin131</strain>
    </source>
</reference>
<protein>
    <recommendedName>
        <fullName evidence="3">Glycoside hydrolase family 42 N-terminal domain-containing protein</fullName>
    </recommendedName>
</protein>
<feature type="signal peptide" evidence="1">
    <location>
        <begin position="1"/>
        <end position="20"/>
    </location>
</feature>
<feature type="chain" id="PRO_5012257760" description="Glycoside hydrolase family 42 N-terminal domain-containing protein" evidence="1">
    <location>
        <begin position="21"/>
        <end position="908"/>
    </location>
</feature>
<name>A0A1V6C6Y8_UNCT6</name>
<keyword evidence="1" id="KW-0732">Signal</keyword>
<dbReference type="EMBL" id="MWDQ01000118">
    <property type="protein sequence ID" value="OQB72667.1"/>
    <property type="molecule type" value="Genomic_DNA"/>
</dbReference>
<dbReference type="Proteomes" id="UP000485562">
    <property type="component" value="Unassembled WGS sequence"/>
</dbReference>
<sequence>MRRIVFYIGTLLLLSGSAFCEESAPFYLWLEPEWFNGVSGHFAYWPGPDSAKKAVGHWGVAGPGISAEWSQGGESEWNSMAAGADETNAECNRIINIPALGRYRIWVRYVDHRKLTEQFSIIVEKNNKKIVEGDFGLNDVVPINDEYQLYWGFSFGWGFIEGDIPGGQVLLKIVVNKPAQAWRQIDAICITDDLNWMPSGREKPGFAYFSTFNIKTGSVGQVRGNSKSFSADSILKRPTIAGRDFSMWTGISVNKNFWDNQDVNNLSVYDVLFENGCGRDIKEDFKKQFNGDRNLPIVSWKNLLPGVYLGESPDLSSDSSLRKWLEKTKTPFYIMTNYANPRYDEKTGPATYQALTGPLADQFLGYIHGEAIGTVGVSAGDVQSGKNRRQYIDIWGANLVKSQTDAWSKFYKTDVSSGHIKKSIPCLSCESITFAHLFHELGMDIVGYEIDATNIHVPMRIAFERGAARQYNGAWINYASGNWGDACNYFTQEPIVPRGAKCWFHSKYAITDGVSIAWYRRLYYLNYLSGASAIYWEQSLTNQWIKPGPGNHPVQLSPFGRATEDFQTFVDRLPDRGESYTPIAFLLSYGHGYDSVSYTCKMLNCFSLDDNDVEIRELFNVAWHPTAILEGMPQAPDVQSMPSGIYGNIFDVLVDRSRRASIITNYPVVWAAGDVSFDDTWMSVLQDYLRKGGTLVINVEAVKKNKNLLKIAGIELKNKTKVFKKWSIDGQNFYSCVDYNVEMITSTATKPQIIAVSDDGTPIIIRNQIGDGSVILTLVPHMVCMDERAHPALPYLMNLITDKILPFEICTTAGKSLSGEVMYLVNKTKDGWLVGLFNNQGIDKTQNGIARVDRSKAADIEIQTLLQIKSAKEYTQPRELKIEKSGEKFTVKIRVEPGDVQVVYFIAD</sequence>
<evidence type="ECO:0008006" key="3">
    <source>
        <dbReference type="Google" id="ProtNLM"/>
    </source>
</evidence>
<proteinExistence type="predicted"/>